<proteinExistence type="predicted"/>
<dbReference type="InterPro" id="IPR045592">
    <property type="entry name" value="DUF6461"/>
</dbReference>
<dbReference type="Pfam" id="PF20062">
    <property type="entry name" value="DUF6461"/>
    <property type="match status" value="1"/>
</dbReference>
<protein>
    <submittedName>
        <fullName evidence="1">DUF6461 domain-containing protein</fullName>
    </submittedName>
</protein>
<organism evidence="1 3">
    <name type="scientific">Plantactinospora veratri</name>
    <dbReference type="NCBI Taxonomy" id="1436122"/>
    <lineage>
        <taxon>Bacteria</taxon>
        <taxon>Bacillati</taxon>
        <taxon>Actinomycetota</taxon>
        <taxon>Actinomycetes</taxon>
        <taxon>Micromonosporales</taxon>
        <taxon>Micromonosporaceae</taxon>
        <taxon>Plantactinospora</taxon>
    </lineage>
</organism>
<dbReference type="RefSeq" id="WP_331208336.1">
    <property type="nucleotide sequence ID" value="NZ_JAZGQL010000008.1"/>
</dbReference>
<evidence type="ECO:0000313" key="3">
    <source>
        <dbReference type="Proteomes" id="UP001339911"/>
    </source>
</evidence>
<accession>A0ABU7SDS3</accession>
<comment type="caution">
    <text evidence="1">The sequence shown here is derived from an EMBL/GenBank/DDBJ whole genome shotgun (WGS) entry which is preliminary data.</text>
</comment>
<dbReference type="Proteomes" id="UP001339911">
    <property type="component" value="Unassembled WGS sequence"/>
</dbReference>
<reference evidence="1 3" key="1">
    <citation type="submission" date="2024-01" db="EMBL/GenBank/DDBJ databases">
        <title>Genome insights into Plantactinospora veratri sp. nov.</title>
        <authorList>
            <person name="Wang L."/>
        </authorList>
    </citation>
    <scope>NUCLEOTIDE SEQUENCE [LARGE SCALE GENOMIC DNA]</scope>
    <source>
        <strain evidence="1 3">NEAU-FHS4</strain>
    </source>
</reference>
<dbReference type="EMBL" id="JAZGQL010000008">
    <property type="protein sequence ID" value="MEE6308066.1"/>
    <property type="molecule type" value="Genomic_DNA"/>
</dbReference>
<evidence type="ECO:0000313" key="2">
    <source>
        <dbReference type="EMBL" id="MEE6310509.1"/>
    </source>
</evidence>
<gene>
    <name evidence="1" type="ORF">V1634_14650</name>
    <name evidence="2" type="ORF">V1634_27085</name>
</gene>
<evidence type="ECO:0000313" key="1">
    <source>
        <dbReference type="EMBL" id="MEE6308066.1"/>
    </source>
</evidence>
<dbReference type="EMBL" id="JAZGQL010000027">
    <property type="protein sequence ID" value="MEE6310509.1"/>
    <property type="molecule type" value="Genomic_DNA"/>
</dbReference>
<name>A0ABU7SDS3_9ACTN</name>
<sequence length="750" mass="78414">MVEVPDEVLAELAGAVAAALPLLVARVPPAPGAELGRLRAMADDDVWPIREPTAPHLAFAGVPSGGRARAFAGIRPGGRAGATHSPVQDALGTLPALLTERLLGALELTVAELDLTGAPDLTGFLPEPFTGNVAIATMGGQSEAVSGAALLGQIRPGAVPLVVALARRLAAHPQVSPRLEVAPDLTDESAVAAAHGAAWLGLAVATAAAVLPRVGIPRWATAAPAVLGVGIGTAVLLLRDTPMPPGYAAAVLARARAEYLLPCRSSGSVPVSGHRFALLEGDHVPEVDFGGNGLVAVVPGGAVIRTGTESGHVRLLLTILDGPPPEVATGWEEIVEVSWRAAVGGASVIGPDSGEPGLRRATPPWPGDYRLRVHARGRDDTDDPDREHYELVVWQAPSAPEIVYARTDRLGHRLRGEPEPARPERPEAAYRWVRRSALAEAATVTVVTGASADEVLRAFGADPDRPESLRSIGEELMSRQSIDPWVAVLDVGDAVVAVEYNGWQGSTEPVLTRASTGGRAASMYWNVNALTRLSFAEQGDVLLSVEPFGAIEAPPPVAVMLADLDFADHHRGKRLMGLVAVQRFTGHGITAEALARIEAADVAFRIVPDLPTLYPRRSGPGDLLGDVAEALTGLPEPQLRDLAWQVAAEAARYAGIGADPDIVASIAARALTTDAHLRARRSQLDDGTHRWVWLALHRATNPDPVAAVTETVDAARYAAGPHAANLLAEAQTRIAEARSGASGSGLRRHP</sequence>
<keyword evidence="3" id="KW-1185">Reference proteome</keyword>